<accession>A0AAD5TIA2</accession>
<sequence>MRTVAAVAAFRTSARELPFARASAPAFAHLRRVPAAARLYSTTSPQPTPTSATPSSSSSSSSSNPSFSPGASSSASSSSPSVEKLEIPYTSPQDAVKALGTNSEYRDSFFRAIAAHPPVARAFHDLDSYLKDQGYADRHDPSRMPDAATRARMQADPVLTEKSLLMQKLLRIHGIVRTQGQDPHVREVDTPRGKVRLVDAAMPEDSRGDTLHNQALSRSQQWFKRWFMTSKPSN</sequence>
<evidence type="ECO:0000256" key="1">
    <source>
        <dbReference type="SAM" id="MobiDB-lite"/>
    </source>
</evidence>
<name>A0AAD5TIA2_9FUNG</name>
<dbReference type="Proteomes" id="UP001212152">
    <property type="component" value="Unassembled WGS sequence"/>
</dbReference>
<feature type="compositionally biased region" description="Low complexity" evidence="1">
    <location>
        <begin position="41"/>
        <end position="81"/>
    </location>
</feature>
<organism evidence="2 3">
    <name type="scientific">Geranomyces variabilis</name>
    <dbReference type="NCBI Taxonomy" id="109894"/>
    <lineage>
        <taxon>Eukaryota</taxon>
        <taxon>Fungi</taxon>
        <taxon>Fungi incertae sedis</taxon>
        <taxon>Chytridiomycota</taxon>
        <taxon>Chytridiomycota incertae sedis</taxon>
        <taxon>Chytridiomycetes</taxon>
        <taxon>Spizellomycetales</taxon>
        <taxon>Powellomycetaceae</taxon>
        <taxon>Geranomyces</taxon>
    </lineage>
</organism>
<protein>
    <submittedName>
        <fullName evidence="2">Uncharacterized protein</fullName>
    </submittedName>
</protein>
<dbReference type="AlphaFoldDB" id="A0AAD5TIA2"/>
<evidence type="ECO:0000313" key="3">
    <source>
        <dbReference type="Proteomes" id="UP001212152"/>
    </source>
</evidence>
<dbReference type="EMBL" id="JADGJQ010000052">
    <property type="protein sequence ID" value="KAJ3175411.1"/>
    <property type="molecule type" value="Genomic_DNA"/>
</dbReference>
<proteinExistence type="predicted"/>
<comment type="caution">
    <text evidence="2">The sequence shown here is derived from an EMBL/GenBank/DDBJ whole genome shotgun (WGS) entry which is preliminary data.</text>
</comment>
<gene>
    <name evidence="2" type="ORF">HDU87_006231</name>
</gene>
<evidence type="ECO:0000313" key="2">
    <source>
        <dbReference type="EMBL" id="KAJ3175411.1"/>
    </source>
</evidence>
<keyword evidence="3" id="KW-1185">Reference proteome</keyword>
<reference evidence="2" key="1">
    <citation type="submission" date="2020-05" db="EMBL/GenBank/DDBJ databases">
        <title>Phylogenomic resolution of chytrid fungi.</title>
        <authorList>
            <person name="Stajich J.E."/>
            <person name="Amses K."/>
            <person name="Simmons R."/>
            <person name="Seto K."/>
            <person name="Myers J."/>
            <person name="Bonds A."/>
            <person name="Quandt C.A."/>
            <person name="Barry K."/>
            <person name="Liu P."/>
            <person name="Grigoriev I."/>
            <person name="Longcore J.E."/>
            <person name="James T.Y."/>
        </authorList>
    </citation>
    <scope>NUCLEOTIDE SEQUENCE</scope>
    <source>
        <strain evidence="2">JEL0379</strain>
    </source>
</reference>
<feature type="region of interest" description="Disordered" evidence="1">
    <location>
        <begin position="38"/>
        <end position="89"/>
    </location>
</feature>